<keyword evidence="2" id="KW-1185">Reference proteome</keyword>
<accession>A0A7W6DE09</accession>
<dbReference type="AlphaFoldDB" id="A0A7W6DE09"/>
<dbReference type="Pfam" id="PF13481">
    <property type="entry name" value="AAA_25"/>
    <property type="match status" value="1"/>
</dbReference>
<proteinExistence type="predicted"/>
<sequence>MAPFSYKRGSLSVACHEDAPESLEPADELPTFAFDPGEDALAVEFDDGLDATKPLPVRLDLVDELIPQVGRVGIVGPSGSGKTFAVGDLAAAVVTKTEFAARDVMRQGGFAYLAYEASGTIDARWKGLREKYGPALDGKPFFPVRNPPPLDTENGWNRLKATLVKMHRHCVEKYGLPLVACAIDTVHASGMVMDENDANGWSVALRHLKDIADTLGIAAIIVHHSGKSGDGAHNKGETLNLWRGSSSAPAAMDSVIGIKVEKRDGHVSRRQMFHEKSRDGETGYIADIETKSIKVGMKANGKPLTTLILHFNPNGREERAAEVVAQRVEAKRAKRKRGEYELPALQAIRRTAIAECKEVQMPDGRHAYDATTEGAYQVFLRDAGAGSNARKCWDRALKALAMHDGLEIDDRLMRLSIITDEPIRLGAFAHSSSPSSNDE</sequence>
<evidence type="ECO:0000313" key="2">
    <source>
        <dbReference type="Proteomes" id="UP000574761"/>
    </source>
</evidence>
<organism evidence="1 2">
    <name type="scientific">Mycoplana azooxidifex</name>
    <dbReference type="NCBI Taxonomy" id="1636188"/>
    <lineage>
        <taxon>Bacteria</taxon>
        <taxon>Pseudomonadati</taxon>
        <taxon>Pseudomonadota</taxon>
        <taxon>Alphaproteobacteria</taxon>
        <taxon>Hyphomicrobiales</taxon>
        <taxon>Rhizobiaceae</taxon>
        <taxon>Mycoplana</taxon>
    </lineage>
</organism>
<dbReference type="EMBL" id="JACIEE010000006">
    <property type="protein sequence ID" value="MBB3978058.1"/>
    <property type="molecule type" value="Genomic_DNA"/>
</dbReference>
<comment type="caution">
    <text evidence="1">The sequence shown here is derived from an EMBL/GenBank/DDBJ whole genome shotgun (WGS) entry which is preliminary data.</text>
</comment>
<dbReference type="InterPro" id="IPR027417">
    <property type="entry name" value="P-loop_NTPase"/>
</dbReference>
<protein>
    <submittedName>
        <fullName evidence="1">RecA-family ATPase</fullName>
    </submittedName>
</protein>
<dbReference type="RefSeq" id="WP_183806141.1">
    <property type="nucleotide sequence ID" value="NZ_JACIEE010000006.1"/>
</dbReference>
<gene>
    <name evidence="1" type="ORF">GGQ64_003272</name>
</gene>
<dbReference type="Gene3D" id="3.40.50.300">
    <property type="entry name" value="P-loop containing nucleotide triphosphate hydrolases"/>
    <property type="match status" value="1"/>
</dbReference>
<name>A0A7W6DE09_9HYPH</name>
<evidence type="ECO:0000313" key="1">
    <source>
        <dbReference type="EMBL" id="MBB3978058.1"/>
    </source>
</evidence>
<reference evidence="1 2" key="1">
    <citation type="submission" date="2020-08" db="EMBL/GenBank/DDBJ databases">
        <title>Genomic Encyclopedia of Type Strains, Phase IV (KMG-IV): sequencing the most valuable type-strain genomes for metagenomic binning, comparative biology and taxonomic classification.</title>
        <authorList>
            <person name="Goeker M."/>
        </authorList>
    </citation>
    <scope>NUCLEOTIDE SEQUENCE [LARGE SCALE GENOMIC DNA]</scope>
    <source>
        <strain evidence="1 2">DSM 100211</strain>
    </source>
</reference>
<dbReference type="SUPFAM" id="SSF52540">
    <property type="entry name" value="P-loop containing nucleoside triphosphate hydrolases"/>
    <property type="match status" value="1"/>
</dbReference>
<dbReference type="Proteomes" id="UP000574761">
    <property type="component" value="Unassembled WGS sequence"/>
</dbReference>